<organism evidence="2 3">
    <name type="scientific">Tenggerimyces flavus</name>
    <dbReference type="NCBI Taxonomy" id="1708749"/>
    <lineage>
        <taxon>Bacteria</taxon>
        <taxon>Bacillati</taxon>
        <taxon>Actinomycetota</taxon>
        <taxon>Actinomycetes</taxon>
        <taxon>Propionibacteriales</taxon>
        <taxon>Nocardioidaceae</taxon>
        <taxon>Tenggerimyces</taxon>
    </lineage>
</organism>
<evidence type="ECO:0000256" key="1">
    <source>
        <dbReference type="SAM" id="SignalP"/>
    </source>
</evidence>
<sequence>MAIKRFLAVFVALVLAVVALSSTANASSHRHDLVVQRHKAVTVPVVVWRTGEAVLDLTAAAPGTDWAVEGSESAVLSVSVDGTYATDVVVTGSAPLAQQFVLGRLSKGVHWVKLRFATDRSAKSSKKVVVSRAKVTTYSAHDPEYQVLAYAPIVYGRTMASLGSPFQNATTDTPLLAWHERRAATTPGHTILEYSVIWSNEDGGTNTPALMARWGRTTDIEWIYRVELDARGKRVQGSDVYQAANHATLQFAGAYQGDHAKLETCTENNNMCDQLTGSMRFFLSPLRTRPVEAAREVVMDANPWSYLVMAKEMLREGKIEAPSPAAPATPEVSDQRNYLFAIVKKTTEGANTGSSWVGAALTVKLRTGETVYVSNHVDPTWSIQRNDPAATTVELPAGTTQADVASIGVRRVVVGTDSGASVNVTRLDRGFFLGADYLPQQSFLTWTGSVTVTAAQPEAVLWTAP</sequence>
<protein>
    <submittedName>
        <fullName evidence="2">Uncharacterized protein</fullName>
    </submittedName>
</protein>
<name>A0ABV7YBL6_9ACTN</name>
<keyword evidence="3" id="KW-1185">Reference proteome</keyword>
<feature type="signal peptide" evidence="1">
    <location>
        <begin position="1"/>
        <end position="26"/>
    </location>
</feature>
<reference evidence="3" key="1">
    <citation type="journal article" date="2019" name="Int. J. Syst. Evol. Microbiol.">
        <title>The Global Catalogue of Microorganisms (GCM) 10K type strain sequencing project: providing services to taxonomists for standard genome sequencing and annotation.</title>
        <authorList>
            <consortium name="The Broad Institute Genomics Platform"/>
            <consortium name="The Broad Institute Genome Sequencing Center for Infectious Disease"/>
            <person name="Wu L."/>
            <person name="Ma J."/>
        </authorList>
    </citation>
    <scope>NUCLEOTIDE SEQUENCE [LARGE SCALE GENOMIC DNA]</scope>
    <source>
        <strain evidence="3">CGMCC 4.7241</strain>
    </source>
</reference>
<accession>A0ABV7YBL6</accession>
<evidence type="ECO:0000313" key="3">
    <source>
        <dbReference type="Proteomes" id="UP001595699"/>
    </source>
</evidence>
<dbReference type="RefSeq" id="WP_205120710.1">
    <property type="nucleotide sequence ID" value="NZ_JAFBCM010000001.1"/>
</dbReference>
<dbReference type="Proteomes" id="UP001595699">
    <property type="component" value="Unassembled WGS sequence"/>
</dbReference>
<proteinExistence type="predicted"/>
<evidence type="ECO:0000313" key="2">
    <source>
        <dbReference type="EMBL" id="MFC3762168.1"/>
    </source>
</evidence>
<gene>
    <name evidence="2" type="ORF">ACFOUW_15105</name>
</gene>
<keyword evidence="1" id="KW-0732">Signal</keyword>
<feature type="chain" id="PRO_5046123752" evidence="1">
    <location>
        <begin position="27"/>
        <end position="465"/>
    </location>
</feature>
<dbReference type="EMBL" id="JBHRZH010000012">
    <property type="protein sequence ID" value="MFC3762168.1"/>
    <property type="molecule type" value="Genomic_DNA"/>
</dbReference>
<comment type="caution">
    <text evidence="2">The sequence shown here is derived from an EMBL/GenBank/DDBJ whole genome shotgun (WGS) entry which is preliminary data.</text>
</comment>